<dbReference type="Pfam" id="PF02213">
    <property type="entry name" value="GYF"/>
    <property type="match status" value="1"/>
</dbReference>
<dbReference type="EMBL" id="VSWD01000013">
    <property type="protein sequence ID" value="KAK3083991.1"/>
    <property type="molecule type" value="Genomic_DNA"/>
</dbReference>
<keyword evidence="17" id="KW-1185">Reference proteome</keyword>
<evidence type="ECO:0000256" key="12">
    <source>
        <dbReference type="ARBA" id="ARBA00064937"/>
    </source>
</evidence>
<organism evidence="16 17">
    <name type="scientific">Pinctada imbricata</name>
    <name type="common">Atlantic pearl-oyster</name>
    <name type="synonym">Pinctada martensii</name>
    <dbReference type="NCBI Taxonomy" id="66713"/>
    <lineage>
        <taxon>Eukaryota</taxon>
        <taxon>Metazoa</taxon>
        <taxon>Spiralia</taxon>
        <taxon>Lophotrochozoa</taxon>
        <taxon>Mollusca</taxon>
        <taxon>Bivalvia</taxon>
        <taxon>Autobranchia</taxon>
        <taxon>Pteriomorphia</taxon>
        <taxon>Pterioida</taxon>
        <taxon>Pterioidea</taxon>
        <taxon>Pteriidae</taxon>
        <taxon>Pinctada</taxon>
    </lineage>
</organism>
<evidence type="ECO:0000256" key="3">
    <source>
        <dbReference type="ARBA" id="ARBA00022490"/>
    </source>
</evidence>
<dbReference type="AlphaFoldDB" id="A0AA89BIX1"/>
<dbReference type="PANTHER" id="PTHR13138">
    <property type="entry name" value="PROTEIN LIN1"/>
    <property type="match status" value="1"/>
</dbReference>
<evidence type="ECO:0000256" key="13">
    <source>
        <dbReference type="ARBA" id="ARBA00070924"/>
    </source>
</evidence>
<evidence type="ECO:0000256" key="8">
    <source>
        <dbReference type="ARBA" id="ARBA00022990"/>
    </source>
</evidence>
<dbReference type="GO" id="GO:0005682">
    <property type="term" value="C:U5 snRNP"/>
    <property type="evidence" value="ECO:0007669"/>
    <property type="project" value="InterPro"/>
</dbReference>
<dbReference type="InterPro" id="IPR003169">
    <property type="entry name" value="GYF"/>
</dbReference>
<dbReference type="GO" id="GO:0006397">
    <property type="term" value="P:mRNA processing"/>
    <property type="evidence" value="ECO:0007669"/>
    <property type="project" value="UniProtKB-KW"/>
</dbReference>
<comment type="caution">
    <text evidence="16">The sequence shown here is derived from an EMBL/GenBank/DDBJ whole genome shotgun (WGS) entry which is preliminary data.</text>
</comment>
<dbReference type="FunFam" id="3.30.1490.40:FF:000002">
    <property type="entry name" value="CD2 antigen cytoplasmic tail-binding protein 2"/>
    <property type="match status" value="1"/>
</dbReference>
<keyword evidence="4" id="KW-1017">Isopeptide bond</keyword>
<dbReference type="InterPro" id="IPR035445">
    <property type="entry name" value="GYF-like_dom_sf"/>
</dbReference>
<name>A0AA89BIX1_PINIB</name>
<feature type="compositionally biased region" description="Basic and acidic residues" evidence="14">
    <location>
        <begin position="43"/>
        <end position="78"/>
    </location>
</feature>
<comment type="subcellular location">
    <subcellularLocation>
        <location evidence="2">Cytoplasm</location>
    </subcellularLocation>
    <subcellularLocation>
        <location evidence="1">Nucleus</location>
    </subcellularLocation>
</comment>
<dbReference type="Proteomes" id="UP001186944">
    <property type="component" value="Unassembled WGS sequence"/>
</dbReference>
<keyword evidence="9" id="KW-0508">mRNA splicing</keyword>
<dbReference type="PANTHER" id="PTHR13138:SF3">
    <property type="entry name" value="CD2 ANTIGEN CYTOPLASMIC TAIL-BINDING PROTEIN 2"/>
    <property type="match status" value="1"/>
</dbReference>
<evidence type="ECO:0000256" key="2">
    <source>
        <dbReference type="ARBA" id="ARBA00004496"/>
    </source>
</evidence>
<proteinExistence type="predicted"/>
<evidence type="ECO:0000256" key="10">
    <source>
        <dbReference type="ARBA" id="ARBA00023242"/>
    </source>
</evidence>
<keyword evidence="3" id="KW-0963">Cytoplasm</keyword>
<evidence type="ECO:0000256" key="4">
    <source>
        <dbReference type="ARBA" id="ARBA00022499"/>
    </source>
</evidence>
<dbReference type="GO" id="GO:0005737">
    <property type="term" value="C:cytoplasm"/>
    <property type="evidence" value="ECO:0007669"/>
    <property type="project" value="UniProtKB-SubCell"/>
</dbReference>
<accession>A0AA89BIX1</accession>
<evidence type="ECO:0000256" key="14">
    <source>
        <dbReference type="SAM" id="MobiDB-lite"/>
    </source>
</evidence>
<dbReference type="GO" id="GO:0008380">
    <property type="term" value="P:RNA splicing"/>
    <property type="evidence" value="ECO:0007669"/>
    <property type="project" value="UniProtKB-KW"/>
</dbReference>
<dbReference type="PROSITE" id="PS50829">
    <property type="entry name" value="GYF"/>
    <property type="match status" value="1"/>
</dbReference>
<dbReference type="InterPro" id="IPR039905">
    <property type="entry name" value="CD2BP2/Lin1"/>
</dbReference>
<evidence type="ECO:0000313" key="16">
    <source>
        <dbReference type="EMBL" id="KAK3083991.1"/>
    </source>
</evidence>
<keyword evidence="5" id="KW-0597">Phosphoprotein</keyword>
<keyword evidence="10" id="KW-0539">Nucleus</keyword>
<dbReference type="SUPFAM" id="SSF55277">
    <property type="entry name" value="GYF domain"/>
    <property type="match status" value="1"/>
</dbReference>
<reference evidence="16" key="1">
    <citation type="submission" date="2019-08" db="EMBL/GenBank/DDBJ databases">
        <title>The improved chromosome-level genome for the pearl oyster Pinctada fucata martensii using PacBio sequencing and Hi-C.</title>
        <authorList>
            <person name="Zheng Z."/>
        </authorList>
    </citation>
    <scope>NUCLEOTIDE SEQUENCE</scope>
    <source>
        <strain evidence="16">ZZ-2019</strain>
        <tissue evidence="16">Adductor muscle</tissue>
    </source>
</reference>
<keyword evidence="6" id="KW-0507">mRNA processing</keyword>
<evidence type="ECO:0000256" key="11">
    <source>
        <dbReference type="ARBA" id="ARBA00056564"/>
    </source>
</evidence>
<dbReference type="SMART" id="SM00444">
    <property type="entry name" value="GYF"/>
    <property type="match status" value="1"/>
</dbReference>
<feature type="domain" description="GYF" evidence="15">
    <location>
        <begin position="83"/>
        <end position="140"/>
    </location>
</feature>
<gene>
    <name evidence="16" type="ORF">FSP39_006385</name>
</gene>
<sequence>MEVYEMTYEKINYTLKKSEPTATRIPEGTNDDDALDMFAENFDNEKPNDKTVEESKEKTDKDNTENNTGNEKEEKDAPPESDAVMWEYKWEDKDDAEIHGPFTSSQMLQWSEEDYFPKGVYVRKTNKDAQFYNSRRIDFELYI</sequence>
<comment type="function">
    <text evidence="11">Involved in pre-mRNA splicing as component of the U5 snRNP complex that is involved in spliceosome assembly.</text>
</comment>
<evidence type="ECO:0000256" key="9">
    <source>
        <dbReference type="ARBA" id="ARBA00023187"/>
    </source>
</evidence>
<evidence type="ECO:0000256" key="7">
    <source>
        <dbReference type="ARBA" id="ARBA00022843"/>
    </source>
</evidence>
<feature type="region of interest" description="Disordered" evidence="14">
    <location>
        <begin position="41"/>
        <end position="83"/>
    </location>
</feature>
<comment type="subunit">
    <text evidence="12">Component of the U5 snRNP complex composed of the U5 snRNA and at least PRPF6, PRPF8, SNRNP200, EFTUD2, SNRNP40, DDX23, TXNL4A and CD2BP2. Interacts directly with TXNL4A and PRPF6. Interacts (via GYF domain) with CD2 (via Pro-rich sequence in the cytoplasmic domain). Interacts with PQBP1.</text>
</comment>
<evidence type="ECO:0000256" key="6">
    <source>
        <dbReference type="ARBA" id="ARBA00022664"/>
    </source>
</evidence>
<protein>
    <recommendedName>
        <fullName evidence="13">CD2 antigen cytoplasmic tail-binding protein 2</fullName>
    </recommendedName>
</protein>
<dbReference type="Gene3D" id="3.30.1490.40">
    <property type="match status" value="1"/>
</dbReference>
<evidence type="ECO:0000256" key="1">
    <source>
        <dbReference type="ARBA" id="ARBA00004123"/>
    </source>
</evidence>
<keyword evidence="8" id="KW-0007">Acetylation</keyword>
<evidence type="ECO:0000313" key="17">
    <source>
        <dbReference type="Proteomes" id="UP001186944"/>
    </source>
</evidence>
<evidence type="ECO:0000259" key="15">
    <source>
        <dbReference type="PROSITE" id="PS50829"/>
    </source>
</evidence>
<keyword evidence="7" id="KW-0832">Ubl conjugation</keyword>
<dbReference type="CDD" id="cd00072">
    <property type="entry name" value="GYF"/>
    <property type="match status" value="1"/>
</dbReference>
<evidence type="ECO:0000256" key="5">
    <source>
        <dbReference type="ARBA" id="ARBA00022553"/>
    </source>
</evidence>